<evidence type="ECO:0000313" key="1">
    <source>
        <dbReference type="EMBL" id="ABL88102.1"/>
    </source>
</evidence>
<sequence>MSVDIRVLAKLVASKVGEEPVDLDKILESIGVEMSWIDKITLVQNMEDIEAVYHAVSGKILIRRINH</sequence>
<dbReference type="eggNOG" id="arCOG05701">
    <property type="taxonomic scope" value="Archaea"/>
</dbReference>
<accession>A1RT20</accession>
<evidence type="ECO:0000313" key="2">
    <source>
        <dbReference type="Proteomes" id="UP000002595"/>
    </source>
</evidence>
<proteinExistence type="predicted"/>
<organism evidence="1 2">
    <name type="scientific">Pyrobaculum islandicum (strain DSM 4184 / JCM 9189 / GEO3)</name>
    <dbReference type="NCBI Taxonomy" id="384616"/>
    <lineage>
        <taxon>Archaea</taxon>
        <taxon>Thermoproteota</taxon>
        <taxon>Thermoprotei</taxon>
        <taxon>Thermoproteales</taxon>
        <taxon>Thermoproteaceae</taxon>
        <taxon>Pyrobaculum</taxon>
    </lineage>
</organism>
<gene>
    <name evidence="1" type="ordered locus">Pisl_0926</name>
</gene>
<reference evidence="1" key="1">
    <citation type="submission" date="2006-12" db="EMBL/GenBank/DDBJ databases">
        <title>Complete sequence of Pyrobaculum islandicum DSM 4184.</title>
        <authorList>
            <person name="Copeland A."/>
            <person name="Lucas S."/>
            <person name="Lapidus A."/>
            <person name="Barry K."/>
            <person name="Detter J.C."/>
            <person name="Glavina del Rio T."/>
            <person name="Dalin E."/>
            <person name="Tice H."/>
            <person name="Pitluck S."/>
            <person name="Meincke L."/>
            <person name="Brettin T."/>
            <person name="Bruce D."/>
            <person name="Han C."/>
            <person name="Tapia R."/>
            <person name="Gilna P."/>
            <person name="Schmutz J."/>
            <person name="Larimer F."/>
            <person name="Land M."/>
            <person name="Hauser L."/>
            <person name="Kyrpides N."/>
            <person name="Mikhailova N."/>
            <person name="Cozen A.E."/>
            <person name="Fitz-Gibbon S.T."/>
            <person name="House C.H."/>
            <person name="Saltikov C."/>
            <person name="Lowe T."/>
            <person name="Richardson P."/>
        </authorList>
    </citation>
    <scope>NUCLEOTIDE SEQUENCE [LARGE SCALE GENOMIC DNA]</scope>
    <source>
        <strain evidence="1">DSM 4184</strain>
    </source>
</reference>
<dbReference type="HOGENOM" id="CLU_2748347_0_0_2"/>
<name>A1RT20_PYRIL</name>
<keyword evidence="2" id="KW-1185">Reference proteome</keyword>
<dbReference type="GeneID" id="4617990"/>
<dbReference type="RefSeq" id="WP_011762677.1">
    <property type="nucleotide sequence ID" value="NC_008701.1"/>
</dbReference>
<dbReference type="KEGG" id="pis:Pisl_0926"/>
<dbReference type="EMBL" id="CP000504">
    <property type="protein sequence ID" value="ABL88102.1"/>
    <property type="molecule type" value="Genomic_DNA"/>
</dbReference>
<dbReference type="STRING" id="384616.Pisl_0926"/>
<dbReference type="Proteomes" id="UP000002595">
    <property type="component" value="Chromosome"/>
</dbReference>
<protein>
    <submittedName>
        <fullName evidence="1">Uncharacterized protein</fullName>
    </submittedName>
</protein>
<dbReference type="AlphaFoldDB" id="A1RT20"/>